<protein>
    <submittedName>
        <fullName evidence="8">Response regulator transcription factor</fullName>
    </submittedName>
</protein>
<organism evidence="8 9">
    <name type="scientific">Luteolibacter rhizosphaerae</name>
    <dbReference type="NCBI Taxonomy" id="2989719"/>
    <lineage>
        <taxon>Bacteria</taxon>
        <taxon>Pseudomonadati</taxon>
        <taxon>Verrucomicrobiota</taxon>
        <taxon>Verrucomicrobiia</taxon>
        <taxon>Verrucomicrobiales</taxon>
        <taxon>Verrucomicrobiaceae</taxon>
        <taxon>Luteolibacter</taxon>
    </lineage>
</organism>
<evidence type="ECO:0000313" key="9">
    <source>
        <dbReference type="Proteomes" id="UP001165653"/>
    </source>
</evidence>
<evidence type="ECO:0000256" key="5">
    <source>
        <dbReference type="PROSITE-ProRule" id="PRU00169"/>
    </source>
</evidence>
<keyword evidence="2" id="KW-0805">Transcription regulation</keyword>
<comment type="caution">
    <text evidence="8">The sequence shown here is derived from an EMBL/GenBank/DDBJ whole genome shotgun (WGS) entry which is preliminary data.</text>
</comment>
<dbReference type="InterPro" id="IPR000792">
    <property type="entry name" value="Tscrpt_reg_LuxR_C"/>
</dbReference>
<dbReference type="InterPro" id="IPR058245">
    <property type="entry name" value="NreC/VraR/RcsB-like_REC"/>
</dbReference>
<dbReference type="Proteomes" id="UP001165653">
    <property type="component" value="Unassembled WGS sequence"/>
</dbReference>
<dbReference type="InterPro" id="IPR011006">
    <property type="entry name" value="CheY-like_superfamily"/>
</dbReference>
<dbReference type="Gene3D" id="3.40.50.2300">
    <property type="match status" value="1"/>
</dbReference>
<keyword evidence="4" id="KW-0804">Transcription</keyword>
<evidence type="ECO:0000259" key="7">
    <source>
        <dbReference type="PROSITE" id="PS50110"/>
    </source>
</evidence>
<evidence type="ECO:0000313" key="8">
    <source>
        <dbReference type="EMBL" id="MCW1915864.1"/>
    </source>
</evidence>
<dbReference type="SUPFAM" id="SSF46894">
    <property type="entry name" value="C-terminal effector domain of the bipartite response regulators"/>
    <property type="match status" value="1"/>
</dbReference>
<dbReference type="RefSeq" id="WP_264515426.1">
    <property type="nucleotide sequence ID" value="NZ_JAPDDR010000011.1"/>
</dbReference>
<gene>
    <name evidence="8" type="ORF">OJ996_19915</name>
</gene>
<keyword evidence="9" id="KW-1185">Reference proteome</keyword>
<dbReference type="PANTHER" id="PTHR43214">
    <property type="entry name" value="TWO-COMPONENT RESPONSE REGULATOR"/>
    <property type="match status" value="1"/>
</dbReference>
<dbReference type="Pfam" id="PF00196">
    <property type="entry name" value="GerE"/>
    <property type="match status" value="1"/>
</dbReference>
<dbReference type="CDD" id="cd17535">
    <property type="entry name" value="REC_NarL-like"/>
    <property type="match status" value="1"/>
</dbReference>
<evidence type="ECO:0000259" key="6">
    <source>
        <dbReference type="PROSITE" id="PS50043"/>
    </source>
</evidence>
<dbReference type="Pfam" id="PF00072">
    <property type="entry name" value="Response_reg"/>
    <property type="match status" value="1"/>
</dbReference>
<keyword evidence="3" id="KW-0238">DNA-binding</keyword>
<dbReference type="SUPFAM" id="SSF52172">
    <property type="entry name" value="CheY-like"/>
    <property type="match status" value="1"/>
</dbReference>
<evidence type="ECO:0000256" key="2">
    <source>
        <dbReference type="ARBA" id="ARBA00023015"/>
    </source>
</evidence>
<keyword evidence="1 5" id="KW-0597">Phosphoprotein</keyword>
<dbReference type="PROSITE" id="PS00622">
    <property type="entry name" value="HTH_LUXR_1"/>
    <property type="match status" value="1"/>
</dbReference>
<dbReference type="EMBL" id="JAPDDR010000011">
    <property type="protein sequence ID" value="MCW1915864.1"/>
    <property type="molecule type" value="Genomic_DNA"/>
</dbReference>
<name>A0ABT3G8E9_9BACT</name>
<evidence type="ECO:0000256" key="3">
    <source>
        <dbReference type="ARBA" id="ARBA00023125"/>
    </source>
</evidence>
<evidence type="ECO:0000256" key="4">
    <source>
        <dbReference type="ARBA" id="ARBA00023163"/>
    </source>
</evidence>
<accession>A0ABT3G8E9</accession>
<dbReference type="CDD" id="cd06170">
    <property type="entry name" value="LuxR_C_like"/>
    <property type="match status" value="1"/>
</dbReference>
<sequence>MNTIYLVDDHPMLRGGLSHIVQQDGRFQICGEASTAMQAMNEIPQLRPDVVVMDITLPDKSGLELIKDLLALHPTLRVLVFSMHDEMLYAERVIRAGGKGYLVKGSDSEQFTQALREVIGGGIYLSERVSAHILNRMSVGHNREPAFGPATLTDRELEIFQMLGQGLGTPQIAAKLHISPRTVDAHRNNIRMKLSLPDAAAVLREAVIWVESGGLEGSTAESSRSSKSGE</sequence>
<dbReference type="PROSITE" id="PS50043">
    <property type="entry name" value="HTH_LUXR_2"/>
    <property type="match status" value="1"/>
</dbReference>
<feature type="modified residue" description="4-aspartylphosphate" evidence="5">
    <location>
        <position position="54"/>
    </location>
</feature>
<dbReference type="InterPro" id="IPR039420">
    <property type="entry name" value="WalR-like"/>
</dbReference>
<feature type="domain" description="HTH luxR-type" evidence="6">
    <location>
        <begin position="145"/>
        <end position="214"/>
    </location>
</feature>
<feature type="domain" description="Response regulatory" evidence="7">
    <location>
        <begin position="3"/>
        <end position="119"/>
    </location>
</feature>
<reference evidence="8" key="1">
    <citation type="submission" date="2022-10" db="EMBL/GenBank/DDBJ databases">
        <title>Luteolibacter sp. GHJ8, whole genome shotgun sequencing project.</title>
        <authorList>
            <person name="Zhao G."/>
            <person name="Shen L."/>
        </authorList>
    </citation>
    <scope>NUCLEOTIDE SEQUENCE</scope>
    <source>
        <strain evidence="8">GHJ8</strain>
    </source>
</reference>
<evidence type="ECO:0000256" key="1">
    <source>
        <dbReference type="ARBA" id="ARBA00022553"/>
    </source>
</evidence>
<dbReference type="PANTHER" id="PTHR43214:SF41">
    <property type="entry name" value="NITRATE_NITRITE RESPONSE REGULATOR PROTEIN NARP"/>
    <property type="match status" value="1"/>
</dbReference>
<dbReference type="SMART" id="SM00448">
    <property type="entry name" value="REC"/>
    <property type="match status" value="1"/>
</dbReference>
<dbReference type="SMART" id="SM00421">
    <property type="entry name" value="HTH_LUXR"/>
    <property type="match status" value="1"/>
</dbReference>
<dbReference type="InterPro" id="IPR001789">
    <property type="entry name" value="Sig_transdc_resp-reg_receiver"/>
</dbReference>
<proteinExistence type="predicted"/>
<dbReference type="InterPro" id="IPR016032">
    <property type="entry name" value="Sig_transdc_resp-reg_C-effctor"/>
</dbReference>
<dbReference type="PROSITE" id="PS50110">
    <property type="entry name" value="RESPONSE_REGULATORY"/>
    <property type="match status" value="1"/>
</dbReference>
<dbReference type="PRINTS" id="PR00038">
    <property type="entry name" value="HTHLUXR"/>
</dbReference>